<dbReference type="EMBL" id="KQ760382">
    <property type="protein sequence ID" value="OAD60685.1"/>
    <property type="molecule type" value="Genomic_DNA"/>
</dbReference>
<organism evidence="3 4">
    <name type="scientific">Eufriesea mexicana</name>
    <dbReference type="NCBI Taxonomy" id="516756"/>
    <lineage>
        <taxon>Eukaryota</taxon>
        <taxon>Metazoa</taxon>
        <taxon>Ecdysozoa</taxon>
        <taxon>Arthropoda</taxon>
        <taxon>Hexapoda</taxon>
        <taxon>Insecta</taxon>
        <taxon>Pterygota</taxon>
        <taxon>Neoptera</taxon>
        <taxon>Endopterygota</taxon>
        <taxon>Hymenoptera</taxon>
        <taxon>Apocrita</taxon>
        <taxon>Aculeata</taxon>
        <taxon>Apoidea</taxon>
        <taxon>Anthophila</taxon>
        <taxon>Apidae</taxon>
        <taxon>Eufriesea</taxon>
    </lineage>
</organism>
<keyword evidence="4" id="KW-1185">Reference proteome</keyword>
<evidence type="ECO:0000256" key="1">
    <source>
        <dbReference type="ARBA" id="ARBA00022723"/>
    </source>
</evidence>
<evidence type="ECO:0000313" key="3">
    <source>
        <dbReference type="EMBL" id="OAD60685.1"/>
    </source>
</evidence>
<proteinExistence type="predicted"/>
<dbReference type="PROSITE" id="PS50143">
    <property type="entry name" value="BIR_REPEAT_2"/>
    <property type="match status" value="1"/>
</dbReference>
<dbReference type="AlphaFoldDB" id="A0A310STY5"/>
<dbReference type="InterPro" id="IPR001370">
    <property type="entry name" value="BIR_rpt"/>
</dbReference>
<accession>A0A310STY5</accession>
<gene>
    <name evidence="3" type="ORF">WN48_05247</name>
</gene>
<protein>
    <submittedName>
        <fullName evidence="3">Baculoviral IAP repeat-containing protein 5.2-B</fullName>
    </submittedName>
</protein>
<feature type="non-terminal residue" evidence="3">
    <location>
        <position position="1"/>
    </location>
</feature>
<dbReference type="SUPFAM" id="SSF57924">
    <property type="entry name" value="Inhibitor of apoptosis (IAP) repeat"/>
    <property type="match status" value="1"/>
</dbReference>
<dbReference type="PANTHER" id="PTHR46771:SF5">
    <property type="entry name" value="DETERIN"/>
    <property type="match status" value="1"/>
</dbReference>
<dbReference type="Gene3D" id="1.10.1170.10">
    <property type="entry name" value="Inhibitor Of Apoptosis Protein (2mihbC-IAP-1), Chain A"/>
    <property type="match status" value="1"/>
</dbReference>
<evidence type="ECO:0000313" key="4">
    <source>
        <dbReference type="Proteomes" id="UP000250275"/>
    </source>
</evidence>
<dbReference type="SMART" id="SM00238">
    <property type="entry name" value="BIR"/>
    <property type="match status" value="1"/>
</dbReference>
<dbReference type="PANTHER" id="PTHR46771">
    <property type="entry name" value="DETERIN"/>
    <property type="match status" value="1"/>
</dbReference>
<dbReference type="Proteomes" id="UP000250275">
    <property type="component" value="Unassembled WGS sequence"/>
</dbReference>
<dbReference type="InterPro" id="IPR051190">
    <property type="entry name" value="Baculoviral_IAP"/>
</dbReference>
<evidence type="ECO:0000256" key="2">
    <source>
        <dbReference type="ARBA" id="ARBA00022833"/>
    </source>
</evidence>
<feature type="non-terminal residue" evidence="3">
    <location>
        <position position="142"/>
    </location>
</feature>
<dbReference type="Pfam" id="PF00653">
    <property type="entry name" value="BIR"/>
    <property type="match status" value="1"/>
</dbReference>
<keyword evidence="1" id="KW-0479">Metal-binding</keyword>
<name>A0A310STY5_9HYME</name>
<keyword evidence="2" id="KW-0862">Zinc</keyword>
<sequence length="142" mass="16661">LFREHDSTFWKIGRLKTFEDWPFQSSDNSCNPEQMAAAGFFVVDGKEEPDLVECFICSKQLDGWDPDDDPWNEHIKHQPQCPFVRLGKLNEASWTVYELFDLFKKYMVKECTQELDKAIAIAKEESTQLVHEIPNIYKALRK</sequence>
<dbReference type="GO" id="GO:0046872">
    <property type="term" value="F:metal ion binding"/>
    <property type="evidence" value="ECO:0007669"/>
    <property type="project" value="UniProtKB-KW"/>
</dbReference>
<reference evidence="3 4" key="1">
    <citation type="submission" date="2015-07" db="EMBL/GenBank/DDBJ databases">
        <title>The genome of Eufriesea mexicana.</title>
        <authorList>
            <person name="Pan H."/>
            <person name="Kapheim K."/>
        </authorList>
    </citation>
    <scope>NUCLEOTIDE SEQUENCE [LARGE SCALE GENOMIC DNA]</scope>
    <source>
        <strain evidence="3">0111107269</strain>
        <tissue evidence="3">Whole body</tissue>
    </source>
</reference>